<feature type="compositionally biased region" description="Polar residues" evidence="1">
    <location>
        <begin position="8"/>
        <end position="21"/>
    </location>
</feature>
<feature type="region of interest" description="Disordered" evidence="1">
    <location>
        <begin position="1"/>
        <end position="344"/>
    </location>
</feature>
<gene>
    <name evidence="2" type="ORF">X975_11295</name>
</gene>
<feature type="non-terminal residue" evidence="2">
    <location>
        <position position="374"/>
    </location>
</feature>
<protein>
    <submittedName>
        <fullName evidence="2">Uncharacterized protein</fullName>
    </submittedName>
</protein>
<proteinExistence type="predicted"/>
<feature type="compositionally biased region" description="Basic and acidic residues" evidence="1">
    <location>
        <begin position="29"/>
        <end position="49"/>
    </location>
</feature>
<feature type="compositionally biased region" description="Basic and acidic residues" evidence="1">
    <location>
        <begin position="147"/>
        <end position="156"/>
    </location>
</feature>
<evidence type="ECO:0000313" key="3">
    <source>
        <dbReference type="Proteomes" id="UP000054359"/>
    </source>
</evidence>
<feature type="compositionally biased region" description="Basic and acidic residues" evidence="1">
    <location>
        <begin position="276"/>
        <end position="315"/>
    </location>
</feature>
<feature type="compositionally biased region" description="Basic and acidic residues" evidence="1">
    <location>
        <begin position="227"/>
        <end position="236"/>
    </location>
</feature>
<feature type="compositionally biased region" description="Basic and acidic residues" evidence="1">
    <location>
        <begin position="244"/>
        <end position="256"/>
    </location>
</feature>
<evidence type="ECO:0000256" key="1">
    <source>
        <dbReference type="SAM" id="MobiDB-lite"/>
    </source>
</evidence>
<evidence type="ECO:0000313" key="2">
    <source>
        <dbReference type="EMBL" id="KFM65748.1"/>
    </source>
</evidence>
<sequence length="374" mass="43421">MDRPFPVQESTWVPPYNQQGEYSRPLRQQYERWEAPEYGPHRAPDEYRNLRYPTEPPPPHQQGYVPQQRLQGPPRDIQPQPIYRDQYVDHERESQRDFVPVHHQETLPRPQPQMQPAPQPPPPPDLQRVQEQAPKITEWQAQQQNQDEEHSISNRYDDDEDARTVIMAPASSKFKQTGPAKHETQIERTEDFYHQQTEQHTAFDQSQSNHSVSFKQETAEISQELNDGQHDAHVEDSVQENELDEKQQDYSEDYRRRQSIPPRVQPLSTEDSEALSSKDKLEPDDTDVIDSRETLEESDRFGPRTTEDDISRTEDQNPPTDGEDEDSDSGIGKDGTALRLKKSNLMEKKSLFTIAYDGMQTRGLKSAGERDDSP</sequence>
<accession>A0A087TKV9</accession>
<feature type="compositionally biased region" description="Basic and acidic residues" evidence="1">
    <location>
        <begin position="86"/>
        <end position="106"/>
    </location>
</feature>
<name>A0A087TKV9_STEMI</name>
<dbReference type="OrthoDB" id="6430073at2759"/>
<dbReference type="EMBL" id="KK115687">
    <property type="protein sequence ID" value="KFM65748.1"/>
    <property type="molecule type" value="Genomic_DNA"/>
</dbReference>
<reference evidence="2 3" key="1">
    <citation type="submission" date="2013-11" db="EMBL/GenBank/DDBJ databases">
        <title>Genome sequencing of Stegodyphus mimosarum.</title>
        <authorList>
            <person name="Bechsgaard J."/>
        </authorList>
    </citation>
    <scope>NUCLEOTIDE SEQUENCE [LARGE SCALE GENOMIC DNA]</scope>
</reference>
<feature type="compositionally biased region" description="Pro residues" evidence="1">
    <location>
        <begin position="109"/>
        <end position="125"/>
    </location>
</feature>
<feature type="compositionally biased region" description="Basic and acidic residues" evidence="1">
    <location>
        <begin position="180"/>
        <end position="193"/>
    </location>
</feature>
<organism evidence="2 3">
    <name type="scientific">Stegodyphus mimosarum</name>
    <name type="common">African social velvet spider</name>
    <dbReference type="NCBI Taxonomy" id="407821"/>
    <lineage>
        <taxon>Eukaryota</taxon>
        <taxon>Metazoa</taxon>
        <taxon>Ecdysozoa</taxon>
        <taxon>Arthropoda</taxon>
        <taxon>Chelicerata</taxon>
        <taxon>Arachnida</taxon>
        <taxon>Araneae</taxon>
        <taxon>Araneomorphae</taxon>
        <taxon>Entelegynae</taxon>
        <taxon>Eresoidea</taxon>
        <taxon>Eresidae</taxon>
        <taxon>Stegodyphus</taxon>
    </lineage>
</organism>
<feature type="compositionally biased region" description="Polar residues" evidence="1">
    <location>
        <begin position="194"/>
        <end position="226"/>
    </location>
</feature>
<dbReference type="Proteomes" id="UP000054359">
    <property type="component" value="Unassembled WGS sequence"/>
</dbReference>
<keyword evidence="3" id="KW-1185">Reference proteome</keyword>
<dbReference type="OMA" id="YEETTEQ"/>
<dbReference type="AlphaFoldDB" id="A0A087TKV9"/>